<accession>A0A016W675</accession>
<sequence length="108" mass="12804">MVTWWGQLARFGMRSNMMFFNSETRRGRNNVLSWSKVRQTDSVHLMRFWMQPSTGIFSDGLVEQQERWLFSTELWIILLHRLHVQSRVLLVLPADNIRRVVQRKSGGG</sequence>
<dbReference type="OrthoDB" id="337038at2759"/>
<reference evidence="2" key="1">
    <citation type="journal article" date="2015" name="Nat. Genet.">
        <title>The genome and transcriptome of the zoonotic hookworm Ancylostoma ceylanicum identify infection-specific gene families.</title>
        <authorList>
            <person name="Schwarz E.M."/>
            <person name="Hu Y."/>
            <person name="Antoshechkin I."/>
            <person name="Miller M.M."/>
            <person name="Sternberg P.W."/>
            <person name="Aroian R.V."/>
        </authorList>
    </citation>
    <scope>NUCLEOTIDE SEQUENCE</scope>
    <source>
        <strain evidence="2">HY135</strain>
    </source>
</reference>
<evidence type="ECO:0000313" key="1">
    <source>
        <dbReference type="EMBL" id="EYC35051.1"/>
    </source>
</evidence>
<proteinExistence type="predicted"/>
<keyword evidence="2" id="KW-1185">Reference proteome</keyword>
<dbReference type="EMBL" id="JARK01000771">
    <property type="protein sequence ID" value="EYC35051.1"/>
    <property type="molecule type" value="Genomic_DNA"/>
</dbReference>
<comment type="caution">
    <text evidence="1">The sequence shown here is derived from an EMBL/GenBank/DDBJ whole genome shotgun (WGS) entry which is preliminary data.</text>
</comment>
<dbReference type="AlphaFoldDB" id="A0A016W675"/>
<name>A0A016W675_9BILA</name>
<evidence type="ECO:0000313" key="2">
    <source>
        <dbReference type="Proteomes" id="UP000024635"/>
    </source>
</evidence>
<gene>
    <name evidence="1" type="primary">Acey_s1172.g3727</name>
    <name evidence="1" type="ORF">Y032_1172g3727</name>
</gene>
<protein>
    <submittedName>
        <fullName evidence="1">Uncharacterized protein</fullName>
    </submittedName>
</protein>
<dbReference type="Proteomes" id="UP000024635">
    <property type="component" value="Unassembled WGS sequence"/>
</dbReference>
<organism evidence="1 2">
    <name type="scientific">Ancylostoma ceylanicum</name>
    <dbReference type="NCBI Taxonomy" id="53326"/>
    <lineage>
        <taxon>Eukaryota</taxon>
        <taxon>Metazoa</taxon>
        <taxon>Ecdysozoa</taxon>
        <taxon>Nematoda</taxon>
        <taxon>Chromadorea</taxon>
        <taxon>Rhabditida</taxon>
        <taxon>Rhabditina</taxon>
        <taxon>Rhabditomorpha</taxon>
        <taxon>Strongyloidea</taxon>
        <taxon>Ancylostomatidae</taxon>
        <taxon>Ancylostomatinae</taxon>
        <taxon>Ancylostoma</taxon>
    </lineage>
</organism>